<evidence type="ECO:0000256" key="3">
    <source>
        <dbReference type="ARBA" id="ARBA00022485"/>
    </source>
</evidence>
<keyword evidence="10" id="KW-0804">Transcription</keyword>
<keyword evidence="8" id="KW-0238">DNA-binding</keyword>
<keyword evidence="3" id="KW-0004">4Fe-4S</keyword>
<evidence type="ECO:0000256" key="10">
    <source>
        <dbReference type="ARBA" id="ARBA00023163"/>
    </source>
</evidence>
<evidence type="ECO:0000313" key="16">
    <source>
        <dbReference type="EMBL" id="KGA11799.1"/>
    </source>
</evidence>
<gene>
    <name evidence="16" type="ORF">GM51_22275</name>
    <name evidence="12" type="ORF">UFOPK2195_00672</name>
    <name evidence="13" type="ORF">UFOPK2657_00363</name>
    <name evidence="14" type="ORF">UFOPK2872_00068</name>
    <name evidence="15" type="ORF">UFOPK4000_00233</name>
</gene>
<dbReference type="Pfam" id="PF02467">
    <property type="entry name" value="Whib"/>
    <property type="match status" value="1"/>
</dbReference>
<dbReference type="GO" id="GO:0045454">
    <property type="term" value="P:cell redox homeostasis"/>
    <property type="evidence" value="ECO:0007669"/>
    <property type="project" value="TreeGrafter"/>
</dbReference>
<evidence type="ECO:0000259" key="11">
    <source>
        <dbReference type="PROSITE" id="PS51674"/>
    </source>
</evidence>
<dbReference type="GO" id="GO:0003677">
    <property type="term" value="F:DNA binding"/>
    <property type="evidence" value="ECO:0007669"/>
    <property type="project" value="UniProtKB-KW"/>
</dbReference>
<evidence type="ECO:0000256" key="6">
    <source>
        <dbReference type="ARBA" id="ARBA00023014"/>
    </source>
</evidence>
<feature type="domain" description="4Fe-4S Wbl-type" evidence="11">
    <location>
        <begin position="13"/>
        <end position="70"/>
    </location>
</feature>
<dbReference type="HAMAP" id="MF_01479">
    <property type="entry name" value="WhiB"/>
    <property type="match status" value="1"/>
</dbReference>
<dbReference type="GO" id="GO:0051539">
    <property type="term" value="F:4 iron, 4 sulfur cluster binding"/>
    <property type="evidence" value="ECO:0007669"/>
    <property type="project" value="UniProtKB-KW"/>
</dbReference>
<dbReference type="EMBL" id="CAEZWH010000115">
    <property type="protein sequence ID" value="CAB4654624.1"/>
    <property type="molecule type" value="Genomic_DNA"/>
</dbReference>
<evidence type="ECO:0000256" key="7">
    <source>
        <dbReference type="ARBA" id="ARBA00023015"/>
    </source>
</evidence>
<dbReference type="EMBL" id="JNSL01000229">
    <property type="protein sequence ID" value="KGA11799.1"/>
    <property type="molecule type" value="Genomic_DNA"/>
</dbReference>
<dbReference type="AlphaFoldDB" id="A0A094PQ67"/>
<comment type="cofactor">
    <cofactor evidence="1">
        <name>[4Fe-4S] cluster</name>
        <dbReference type="ChEBI" id="CHEBI:49883"/>
    </cofactor>
</comment>
<keyword evidence="9" id="KW-1015">Disulfide bond</keyword>
<dbReference type="GO" id="GO:0045892">
    <property type="term" value="P:negative regulation of DNA-templated transcription"/>
    <property type="evidence" value="ECO:0007669"/>
    <property type="project" value="TreeGrafter"/>
</dbReference>
<sequence>MSIVDMTWRSKGACHGLDAEMFYPDNEDHADFALSVCEQCEVRIACLNYALDNREHQGIWGGATARERRRILRQRRQSA</sequence>
<evidence type="ECO:0000256" key="9">
    <source>
        <dbReference type="ARBA" id="ARBA00023157"/>
    </source>
</evidence>
<keyword evidence="7" id="KW-0805">Transcription regulation</keyword>
<dbReference type="GO" id="GO:0047134">
    <property type="term" value="F:protein-disulfide reductase [NAD(P)H] activity"/>
    <property type="evidence" value="ECO:0007669"/>
    <property type="project" value="TreeGrafter"/>
</dbReference>
<dbReference type="EMBL" id="CAEZZM010000003">
    <property type="protein sequence ID" value="CAB4753023.1"/>
    <property type="molecule type" value="Genomic_DNA"/>
</dbReference>
<accession>A0A094PQ67</accession>
<protein>
    <submittedName>
        <fullName evidence="12">Unannotated protein</fullName>
    </submittedName>
</protein>
<dbReference type="InterPro" id="IPR034768">
    <property type="entry name" value="4FE4S_WBL"/>
</dbReference>
<dbReference type="PROSITE" id="PS51674">
    <property type="entry name" value="4FE4S_WBL"/>
    <property type="match status" value="1"/>
</dbReference>
<evidence type="ECO:0000313" key="12">
    <source>
        <dbReference type="EMBL" id="CAB4654624.1"/>
    </source>
</evidence>
<evidence type="ECO:0000256" key="5">
    <source>
        <dbReference type="ARBA" id="ARBA00023004"/>
    </source>
</evidence>
<dbReference type="PANTHER" id="PTHR38839">
    <property type="entry name" value="TRANSCRIPTIONAL REGULATOR WHID-RELATED"/>
    <property type="match status" value="1"/>
</dbReference>
<evidence type="ECO:0000256" key="1">
    <source>
        <dbReference type="ARBA" id="ARBA00001966"/>
    </source>
</evidence>
<name>A0A094PQ67_9ZZZZ</name>
<evidence type="ECO:0000256" key="8">
    <source>
        <dbReference type="ARBA" id="ARBA00023125"/>
    </source>
</evidence>
<proteinExistence type="inferred from homology"/>
<keyword evidence="6" id="KW-0411">Iron-sulfur</keyword>
<dbReference type="EMBL" id="CAFBOT010000023">
    <property type="protein sequence ID" value="CAB4983375.1"/>
    <property type="molecule type" value="Genomic_DNA"/>
</dbReference>
<evidence type="ECO:0000313" key="15">
    <source>
        <dbReference type="EMBL" id="CAB4983375.1"/>
    </source>
</evidence>
<evidence type="ECO:0000313" key="13">
    <source>
        <dbReference type="EMBL" id="CAB4708027.1"/>
    </source>
</evidence>
<organism evidence="16">
    <name type="scientific">freshwater metagenome</name>
    <dbReference type="NCBI Taxonomy" id="449393"/>
    <lineage>
        <taxon>unclassified sequences</taxon>
        <taxon>metagenomes</taxon>
        <taxon>ecological metagenomes</taxon>
    </lineage>
</organism>
<evidence type="ECO:0000256" key="2">
    <source>
        <dbReference type="ARBA" id="ARBA00006597"/>
    </source>
</evidence>
<keyword evidence="4" id="KW-0479">Metal-binding</keyword>
<keyword evidence="5" id="KW-0408">Iron</keyword>
<comment type="similarity">
    <text evidence="2">Belongs to the WhiB family.</text>
</comment>
<reference evidence="16" key="1">
    <citation type="submission" date="2014-06" db="EMBL/GenBank/DDBJ databases">
        <title>Key roles for freshwater Actinobacteria revealed by deep metagenomic sequencing.</title>
        <authorList>
            <person name="Ghai R."/>
            <person name="Mizuno C.M."/>
            <person name="Picazo A."/>
            <person name="Camacho A."/>
            <person name="Rodriguez-Valera F."/>
        </authorList>
    </citation>
    <scope>NUCLEOTIDE SEQUENCE</scope>
</reference>
<dbReference type="InterPro" id="IPR003482">
    <property type="entry name" value="Whib"/>
</dbReference>
<reference evidence="12" key="2">
    <citation type="submission" date="2020-05" db="EMBL/GenBank/DDBJ databases">
        <authorList>
            <person name="Chiriac C."/>
            <person name="Salcher M."/>
            <person name="Ghai R."/>
            <person name="Kavagutti S V."/>
        </authorList>
    </citation>
    <scope>NUCLEOTIDE SEQUENCE</scope>
</reference>
<dbReference type="EMBL" id="CAEZYG010000041">
    <property type="protein sequence ID" value="CAB4708027.1"/>
    <property type="molecule type" value="Genomic_DNA"/>
</dbReference>
<dbReference type="GO" id="GO:0046872">
    <property type="term" value="F:metal ion binding"/>
    <property type="evidence" value="ECO:0007669"/>
    <property type="project" value="UniProtKB-KW"/>
</dbReference>
<evidence type="ECO:0000313" key="14">
    <source>
        <dbReference type="EMBL" id="CAB4753023.1"/>
    </source>
</evidence>
<evidence type="ECO:0000256" key="4">
    <source>
        <dbReference type="ARBA" id="ARBA00022723"/>
    </source>
</evidence>